<comment type="similarity">
    <text evidence="2 8">Belongs to the 4-toluene sulfonate uptake permease (TSUP) (TC 2.A.102) family.</text>
</comment>
<keyword evidence="5 8" id="KW-0812">Transmembrane</keyword>
<dbReference type="Pfam" id="PF01925">
    <property type="entry name" value="TauE"/>
    <property type="match status" value="1"/>
</dbReference>
<gene>
    <name evidence="9" type="ORF">EDM58_16610</name>
</gene>
<name>A0A3M8CMQ9_9BACL</name>
<reference evidence="9 10" key="1">
    <citation type="submission" date="2018-10" db="EMBL/GenBank/DDBJ databases">
        <title>Phylogenomics of Brevibacillus.</title>
        <authorList>
            <person name="Dunlap C."/>
        </authorList>
    </citation>
    <scope>NUCLEOTIDE SEQUENCE [LARGE SCALE GENOMIC DNA]</scope>
    <source>
        <strain evidence="9 10">JCM 15085</strain>
    </source>
</reference>
<feature type="transmembrane region" description="Helical" evidence="8">
    <location>
        <begin position="34"/>
        <end position="57"/>
    </location>
</feature>
<evidence type="ECO:0000256" key="8">
    <source>
        <dbReference type="RuleBase" id="RU363041"/>
    </source>
</evidence>
<keyword evidence="4 8" id="KW-1003">Cell membrane</keyword>
<sequence length="238" mass="26469">MEDWMFLVLIVLVAALLQTSTGYGFSIIGTPFLFLLYPAHTAIQINIILSLCISVIMIYKIRKEIDRSLLFRLIKGSLIGLMAGLMVYLYVDVQLLKMAVGSLILILTVLLILQLTIKQTRLRDFFTGGISGLLTTSIGVPGPPLLLYFAGVGTKKETLRSTTLAYYLFVYLISLVLQISFDGSSKEVWVSSMIALPPLLVGIWLGQLLFARISQRVFKIITYMILLFTGSYLVVSSL</sequence>
<feature type="transmembrane region" description="Helical" evidence="8">
    <location>
        <begin position="217"/>
        <end position="235"/>
    </location>
</feature>
<evidence type="ECO:0000313" key="10">
    <source>
        <dbReference type="Proteomes" id="UP000281915"/>
    </source>
</evidence>
<dbReference type="PANTHER" id="PTHR30269:SF37">
    <property type="entry name" value="MEMBRANE TRANSPORTER PROTEIN"/>
    <property type="match status" value="1"/>
</dbReference>
<comment type="subcellular location">
    <subcellularLocation>
        <location evidence="1 8">Cell membrane</location>
        <topology evidence="1 8">Multi-pass membrane protein</topology>
    </subcellularLocation>
</comment>
<evidence type="ECO:0000256" key="6">
    <source>
        <dbReference type="ARBA" id="ARBA00022989"/>
    </source>
</evidence>
<keyword evidence="7 8" id="KW-0472">Membrane</keyword>
<dbReference type="PANTHER" id="PTHR30269">
    <property type="entry name" value="TRANSMEMBRANE PROTEIN YFCA"/>
    <property type="match status" value="1"/>
</dbReference>
<accession>A0A3M8CMQ9</accession>
<evidence type="ECO:0000256" key="3">
    <source>
        <dbReference type="ARBA" id="ARBA00022448"/>
    </source>
</evidence>
<dbReference type="EMBL" id="RHHT01000033">
    <property type="protein sequence ID" value="RNB77020.1"/>
    <property type="molecule type" value="Genomic_DNA"/>
</dbReference>
<evidence type="ECO:0000313" key="9">
    <source>
        <dbReference type="EMBL" id="RNB77020.1"/>
    </source>
</evidence>
<evidence type="ECO:0000256" key="1">
    <source>
        <dbReference type="ARBA" id="ARBA00004651"/>
    </source>
</evidence>
<feature type="transmembrane region" description="Helical" evidence="8">
    <location>
        <begin position="95"/>
        <end position="113"/>
    </location>
</feature>
<evidence type="ECO:0000256" key="4">
    <source>
        <dbReference type="ARBA" id="ARBA00022475"/>
    </source>
</evidence>
<dbReference type="Proteomes" id="UP000281915">
    <property type="component" value="Unassembled WGS sequence"/>
</dbReference>
<evidence type="ECO:0000256" key="2">
    <source>
        <dbReference type="ARBA" id="ARBA00009142"/>
    </source>
</evidence>
<keyword evidence="6 8" id="KW-1133">Transmembrane helix</keyword>
<dbReference type="InterPro" id="IPR052017">
    <property type="entry name" value="TSUP"/>
</dbReference>
<feature type="transmembrane region" description="Helical" evidence="8">
    <location>
        <begin position="164"/>
        <end position="181"/>
    </location>
</feature>
<evidence type="ECO:0000256" key="5">
    <source>
        <dbReference type="ARBA" id="ARBA00022692"/>
    </source>
</evidence>
<organism evidence="9 10">
    <name type="scientific">Brevibacillus panacihumi</name>
    <dbReference type="NCBI Taxonomy" id="497735"/>
    <lineage>
        <taxon>Bacteria</taxon>
        <taxon>Bacillati</taxon>
        <taxon>Bacillota</taxon>
        <taxon>Bacilli</taxon>
        <taxon>Bacillales</taxon>
        <taxon>Paenibacillaceae</taxon>
        <taxon>Brevibacillus</taxon>
    </lineage>
</organism>
<dbReference type="InterPro" id="IPR002781">
    <property type="entry name" value="TM_pro_TauE-like"/>
</dbReference>
<feature type="transmembrane region" description="Helical" evidence="8">
    <location>
        <begin position="193"/>
        <end position="210"/>
    </location>
</feature>
<dbReference type="GO" id="GO:0005886">
    <property type="term" value="C:plasma membrane"/>
    <property type="evidence" value="ECO:0007669"/>
    <property type="project" value="UniProtKB-SubCell"/>
</dbReference>
<feature type="transmembrane region" description="Helical" evidence="8">
    <location>
        <begin position="69"/>
        <end position="89"/>
    </location>
</feature>
<dbReference type="AlphaFoldDB" id="A0A3M8CMQ9"/>
<proteinExistence type="inferred from homology"/>
<keyword evidence="3" id="KW-0813">Transport</keyword>
<evidence type="ECO:0000256" key="7">
    <source>
        <dbReference type="ARBA" id="ARBA00023136"/>
    </source>
</evidence>
<dbReference type="RefSeq" id="WP_122914331.1">
    <property type="nucleotide sequence ID" value="NZ_RHHT01000033.1"/>
</dbReference>
<protein>
    <recommendedName>
        <fullName evidence="8">Probable membrane transporter protein</fullName>
    </recommendedName>
</protein>
<comment type="caution">
    <text evidence="9">The sequence shown here is derived from an EMBL/GenBank/DDBJ whole genome shotgun (WGS) entry which is preliminary data.</text>
</comment>